<name>A0A914UX57_9BILA</name>
<dbReference type="WBParaSite" id="PSAMB.scaffold12865size2543.g35150.t1">
    <property type="protein sequence ID" value="PSAMB.scaffold12865size2543.g35150.t1"/>
    <property type="gene ID" value="PSAMB.scaffold12865size2543.g35150"/>
</dbReference>
<dbReference type="AlphaFoldDB" id="A0A914UX57"/>
<feature type="signal peptide" evidence="2">
    <location>
        <begin position="1"/>
        <end position="20"/>
    </location>
</feature>
<evidence type="ECO:0000313" key="4">
    <source>
        <dbReference type="WBParaSite" id="PSAMB.scaffold12865size2543.g35150.t1"/>
    </source>
</evidence>
<evidence type="ECO:0000256" key="2">
    <source>
        <dbReference type="SAM" id="SignalP"/>
    </source>
</evidence>
<dbReference type="Proteomes" id="UP000887566">
    <property type="component" value="Unplaced"/>
</dbReference>
<dbReference type="InterPro" id="IPR023346">
    <property type="entry name" value="Lysozyme-like_dom_sf"/>
</dbReference>
<accession>A0A914UX57</accession>
<feature type="chain" id="PRO_5037778151" evidence="2">
    <location>
        <begin position="21"/>
        <end position="133"/>
    </location>
</feature>
<sequence length="133" mass="14722">MWGSLWQLINSVLIIQNNTADEPPAVQFKADDTLESDLSNQIHGRVVGDLSNCPQAQKFGNGPPDEPCDSASDPNRLPPSPLEKWFTKEMFEDLFPKANIGWGPHPCAPYSFEAFVIAARYFPSFGTVSPNKN</sequence>
<dbReference type="SUPFAM" id="SSF53955">
    <property type="entry name" value="Lysozyme-like"/>
    <property type="match status" value="1"/>
</dbReference>
<evidence type="ECO:0000256" key="1">
    <source>
        <dbReference type="SAM" id="MobiDB-lite"/>
    </source>
</evidence>
<dbReference type="PANTHER" id="PTHR47836">
    <property type="entry name" value="PROTEIN CBG09520-RELATED"/>
    <property type="match status" value="1"/>
</dbReference>
<organism evidence="3 4">
    <name type="scientific">Plectus sambesii</name>
    <dbReference type="NCBI Taxonomy" id="2011161"/>
    <lineage>
        <taxon>Eukaryota</taxon>
        <taxon>Metazoa</taxon>
        <taxon>Ecdysozoa</taxon>
        <taxon>Nematoda</taxon>
        <taxon>Chromadorea</taxon>
        <taxon>Plectida</taxon>
        <taxon>Plectina</taxon>
        <taxon>Plectoidea</taxon>
        <taxon>Plectidae</taxon>
        <taxon>Plectus</taxon>
    </lineage>
</organism>
<reference evidence="4" key="1">
    <citation type="submission" date="2022-11" db="UniProtKB">
        <authorList>
            <consortium name="WormBaseParasite"/>
        </authorList>
    </citation>
    <scope>IDENTIFICATION</scope>
</reference>
<feature type="region of interest" description="Disordered" evidence="1">
    <location>
        <begin position="53"/>
        <end position="79"/>
    </location>
</feature>
<dbReference type="PANTHER" id="PTHR47836:SF2">
    <property type="entry name" value="GLYCOSIDE HYDROLASE FAMILY 19 CATALYTIC DOMAIN-CONTAINING PROTEIN"/>
    <property type="match status" value="1"/>
</dbReference>
<keyword evidence="3" id="KW-1185">Reference proteome</keyword>
<proteinExistence type="predicted"/>
<keyword evidence="2" id="KW-0732">Signal</keyword>
<dbReference type="Gene3D" id="1.10.530.10">
    <property type="match status" value="1"/>
</dbReference>
<evidence type="ECO:0000313" key="3">
    <source>
        <dbReference type="Proteomes" id="UP000887566"/>
    </source>
</evidence>
<protein>
    <submittedName>
        <fullName evidence="4">Uncharacterized protein</fullName>
    </submittedName>
</protein>